<dbReference type="Proteomes" id="UP001549749">
    <property type="component" value="Unassembled WGS sequence"/>
</dbReference>
<evidence type="ECO:0008006" key="3">
    <source>
        <dbReference type="Google" id="ProtNLM"/>
    </source>
</evidence>
<evidence type="ECO:0000313" key="2">
    <source>
        <dbReference type="Proteomes" id="UP001549749"/>
    </source>
</evidence>
<proteinExistence type="predicted"/>
<dbReference type="EMBL" id="JBEXAC010000001">
    <property type="protein sequence ID" value="MET6997429.1"/>
    <property type="molecule type" value="Genomic_DNA"/>
</dbReference>
<name>A0ABV2T5K4_9BACT</name>
<evidence type="ECO:0000313" key="1">
    <source>
        <dbReference type="EMBL" id="MET6997429.1"/>
    </source>
</evidence>
<organism evidence="1 2">
    <name type="scientific">Chitinophaga defluvii</name>
    <dbReference type="NCBI Taxonomy" id="3163343"/>
    <lineage>
        <taxon>Bacteria</taxon>
        <taxon>Pseudomonadati</taxon>
        <taxon>Bacteroidota</taxon>
        <taxon>Chitinophagia</taxon>
        <taxon>Chitinophagales</taxon>
        <taxon>Chitinophagaceae</taxon>
        <taxon>Chitinophaga</taxon>
    </lineage>
</organism>
<gene>
    <name evidence="1" type="ORF">ABR189_08615</name>
</gene>
<accession>A0ABV2T5K4</accession>
<reference evidence="1 2" key="1">
    <citation type="submission" date="2024-06" db="EMBL/GenBank/DDBJ databases">
        <title>Chitinophaga defluvii sp. nov., isolated from municipal sewage.</title>
        <authorList>
            <person name="Zhang L."/>
        </authorList>
    </citation>
    <scope>NUCLEOTIDE SEQUENCE [LARGE SCALE GENOMIC DNA]</scope>
    <source>
        <strain evidence="1 2">H8</strain>
    </source>
</reference>
<protein>
    <recommendedName>
        <fullName evidence="3">TniQ protein</fullName>
    </recommendedName>
</protein>
<sequence length="181" mass="20479">MSDHSISIVPAKMLYPDPEKKAAEITQWLQALQVIKPELSDQCIPGVVKKGYAIEKGASKVVQKPAALPFENRINGLEISISRRVFHAGEDGLKGVFCPHCEKNVLEADWDLNPWLKKGTTEMSCPFCKRKHELSSYNIKPLWAFSNLGFTFWNWPGFTTSFLETFETKLGCEMKIVNCQL</sequence>
<keyword evidence="2" id="KW-1185">Reference proteome</keyword>
<dbReference type="RefSeq" id="WP_354660066.1">
    <property type="nucleotide sequence ID" value="NZ_JBEXAC010000001.1"/>
</dbReference>
<comment type="caution">
    <text evidence="1">The sequence shown here is derived from an EMBL/GenBank/DDBJ whole genome shotgun (WGS) entry which is preliminary data.</text>
</comment>